<dbReference type="Proteomes" id="UP000033140">
    <property type="component" value="Unassembled WGS sequence"/>
</dbReference>
<keyword evidence="3" id="KW-1185">Reference proteome</keyword>
<name>A0A0E9NI64_SAICN</name>
<organism evidence="2 3">
    <name type="scientific">Saitoella complicata (strain BCRC 22490 / CBS 7301 / JCM 7358 / NBRC 10748 / NRRL Y-17804)</name>
    <dbReference type="NCBI Taxonomy" id="698492"/>
    <lineage>
        <taxon>Eukaryota</taxon>
        <taxon>Fungi</taxon>
        <taxon>Dikarya</taxon>
        <taxon>Ascomycota</taxon>
        <taxon>Taphrinomycotina</taxon>
        <taxon>Taphrinomycotina incertae sedis</taxon>
        <taxon>Saitoella</taxon>
    </lineage>
</organism>
<comment type="caution">
    <text evidence="2">The sequence shown here is derived from an EMBL/GenBank/DDBJ whole genome shotgun (WGS) entry which is preliminary data.</text>
</comment>
<feature type="compositionally biased region" description="Low complexity" evidence="1">
    <location>
        <begin position="61"/>
        <end position="72"/>
    </location>
</feature>
<reference evidence="2 3" key="3">
    <citation type="journal article" date="2015" name="Genome Announc.">
        <title>Draft Genome Sequence of the Archiascomycetous Yeast Saitoella complicata.</title>
        <authorList>
            <person name="Yamauchi K."/>
            <person name="Kondo S."/>
            <person name="Hamamoto M."/>
            <person name="Takahashi Y."/>
            <person name="Ogura Y."/>
            <person name="Hayashi T."/>
            <person name="Nishida H."/>
        </authorList>
    </citation>
    <scope>NUCLEOTIDE SEQUENCE [LARGE SCALE GENOMIC DNA]</scope>
    <source>
        <strain evidence="2 3">NRRL Y-17804</strain>
    </source>
</reference>
<protein>
    <submittedName>
        <fullName evidence="2">Uncharacterized protein</fullName>
    </submittedName>
</protein>
<sequence length="85" mass="9120">MLRTTLCSTRLPVLVRPFSSTPRPASKENPGIYDDLKDDIRKTVNAFKSTGSIGQKFEADGSVGSVGQKVGGPFSKDGGMYLSPR</sequence>
<evidence type="ECO:0000256" key="1">
    <source>
        <dbReference type="SAM" id="MobiDB-lite"/>
    </source>
</evidence>
<reference evidence="2 3" key="2">
    <citation type="journal article" date="2014" name="J. Gen. Appl. Microbiol.">
        <title>The early diverging ascomycetous budding yeast Saitoella complicata has three histone deacetylases belonging to the Clr6, Hos2, and Rpd3 lineages.</title>
        <authorList>
            <person name="Nishida H."/>
            <person name="Matsumoto T."/>
            <person name="Kondo S."/>
            <person name="Hamamoto M."/>
            <person name="Yoshikawa H."/>
        </authorList>
    </citation>
    <scope>NUCLEOTIDE SEQUENCE [LARGE SCALE GENOMIC DNA]</scope>
    <source>
        <strain evidence="2 3">NRRL Y-17804</strain>
    </source>
</reference>
<accession>A0A0E9NI64</accession>
<feature type="region of interest" description="Disordered" evidence="1">
    <location>
        <begin position="61"/>
        <end position="85"/>
    </location>
</feature>
<proteinExistence type="predicted"/>
<evidence type="ECO:0000313" key="3">
    <source>
        <dbReference type="Proteomes" id="UP000033140"/>
    </source>
</evidence>
<dbReference type="AlphaFoldDB" id="A0A0E9NI64"/>
<evidence type="ECO:0000313" key="2">
    <source>
        <dbReference type="EMBL" id="GAO49562.1"/>
    </source>
</evidence>
<reference evidence="2 3" key="1">
    <citation type="journal article" date="2011" name="J. Gen. Appl. Microbiol.">
        <title>Draft genome sequencing of the enigmatic yeast Saitoella complicata.</title>
        <authorList>
            <person name="Nishida H."/>
            <person name="Hamamoto M."/>
            <person name="Sugiyama J."/>
        </authorList>
    </citation>
    <scope>NUCLEOTIDE SEQUENCE [LARGE SCALE GENOMIC DNA]</scope>
    <source>
        <strain evidence="2 3">NRRL Y-17804</strain>
    </source>
</reference>
<dbReference type="EMBL" id="BACD03000023">
    <property type="protein sequence ID" value="GAO49562.1"/>
    <property type="molecule type" value="Genomic_DNA"/>
</dbReference>
<gene>
    <name evidence="2" type="ORF">G7K_3711-t1</name>
</gene>